<evidence type="ECO:0000313" key="2">
    <source>
        <dbReference type="EMBL" id="TVT27773.1"/>
    </source>
</evidence>
<keyword evidence="3" id="KW-1185">Reference proteome</keyword>
<dbReference type="RefSeq" id="WP_145288758.1">
    <property type="nucleotide sequence ID" value="NZ_VMSJ01000003.1"/>
</dbReference>
<evidence type="ECO:0000313" key="3">
    <source>
        <dbReference type="Proteomes" id="UP000315103"/>
    </source>
</evidence>
<sequence length="77" mass="9063">MRELNKTSMLLGLLWVVISFTLVRTVLEEWLYTVSPAVIPLIIITPVLLIRILFDYILKYDYFNKDYKKSGRQGPDK</sequence>
<dbReference type="OrthoDB" id="2390198at2"/>
<keyword evidence="1" id="KW-0472">Membrane</keyword>
<comment type="caution">
    <text evidence="2">The sequence shown here is derived from an EMBL/GenBank/DDBJ whole genome shotgun (WGS) entry which is preliminary data.</text>
</comment>
<keyword evidence="1" id="KW-1133">Transmembrane helix</keyword>
<keyword evidence="1" id="KW-0812">Transmembrane</keyword>
<protein>
    <submittedName>
        <fullName evidence="2">Uncharacterized protein</fullName>
    </submittedName>
</protein>
<feature type="transmembrane region" description="Helical" evidence="1">
    <location>
        <begin position="35"/>
        <end position="58"/>
    </location>
</feature>
<reference evidence="2 3" key="1">
    <citation type="submission" date="2019-07" db="EMBL/GenBank/DDBJ databases">
        <title>Salinicoccus cyprini sp. nov., isolated from gastro-intestinal tract of mirror carp, Cyprinus carpio var. specularis, collected from Gobind Sagar Reservoir, Himachal Pradesh, India.</title>
        <authorList>
            <person name="Talwar C."/>
            <person name="Singh A.K."/>
            <person name="Lal R."/>
            <person name="Negi R.K."/>
        </authorList>
    </citation>
    <scope>NUCLEOTIDE SEQUENCE [LARGE SCALE GENOMIC DNA]</scope>
    <source>
        <strain evidence="2 3">CT19</strain>
    </source>
</reference>
<dbReference type="Proteomes" id="UP000315103">
    <property type="component" value="Unassembled WGS sequence"/>
</dbReference>
<name>A0A558AU40_9STAP</name>
<accession>A0A558AU40</accession>
<proteinExistence type="predicted"/>
<gene>
    <name evidence="2" type="ORF">FO441_08685</name>
</gene>
<organism evidence="2 3">
    <name type="scientific">Salinicoccus cyprini</name>
    <dbReference type="NCBI Taxonomy" id="2493691"/>
    <lineage>
        <taxon>Bacteria</taxon>
        <taxon>Bacillati</taxon>
        <taxon>Bacillota</taxon>
        <taxon>Bacilli</taxon>
        <taxon>Bacillales</taxon>
        <taxon>Staphylococcaceae</taxon>
        <taxon>Salinicoccus</taxon>
    </lineage>
</organism>
<evidence type="ECO:0000256" key="1">
    <source>
        <dbReference type="SAM" id="Phobius"/>
    </source>
</evidence>
<dbReference type="EMBL" id="VMSJ01000003">
    <property type="protein sequence ID" value="TVT27773.1"/>
    <property type="molecule type" value="Genomic_DNA"/>
</dbReference>
<dbReference type="AlphaFoldDB" id="A0A558AU40"/>